<keyword evidence="2" id="KW-1185">Reference proteome</keyword>
<dbReference type="EMBL" id="BIXY01000093">
    <property type="protein sequence ID" value="GCF11069.1"/>
    <property type="molecule type" value="Genomic_DNA"/>
</dbReference>
<proteinExistence type="predicted"/>
<sequence>MAGLAEVYGECKDLGGFDGEHEVRICENFLCVFIVEVKINVAYLVWLASIPLGHPH</sequence>
<reference evidence="1 2" key="1">
    <citation type="submission" date="2019-01" db="EMBL/GenBank/DDBJ databases">
        <title>Draft genome sequence of Dictyobacter sp. Uno17.</title>
        <authorList>
            <person name="Wang C.M."/>
            <person name="Zheng Y."/>
            <person name="Sakai Y."/>
            <person name="Abe K."/>
            <person name="Yokota A."/>
            <person name="Yabe S."/>
        </authorList>
    </citation>
    <scope>NUCLEOTIDE SEQUENCE [LARGE SCALE GENOMIC DNA]</scope>
    <source>
        <strain evidence="1 2">Uno17</strain>
    </source>
</reference>
<comment type="caution">
    <text evidence="1">The sequence shown here is derived from an EMBL/GenBank/DDBJ whole genome shotgun (WGS) entry which is preliminary data.</text>
</comment>
<protein>
    <submittedName>
        <fullName evidence="1">Uncharacterized protein</fullName>
    </submittedName>
</protein>
<organism evidence="1 2">
    <name type="scientific">Dictyobacter arantiisoli</name>
    <dbReference type="NCBI Taxonomy" id="2014874"/>
    <lineage>
        <taxon>Bacteria</taxon>
        <taxon>Bacillati</taxon>
        <taxon>Chloroflexota</taxon>
        <taxon>Ktedonobacteria</taxon>
        <taxon>Ktedonobacterales</taxon>
        <taxon>Dictyobacteraceae</taxon>
        <taxon>Dictyobacter</taxon>
    </lineage>
</organism>
<gene>
    <name evidence="1" type="ORF">KDI_46330</name>
</gene>
<dbReference type="AlphaFoldDB" id="A0A5A5TJ87"/>
<evidence type="ECO:0000313" key="1">
    <source>
        <dbReference type="EMBL" id="GCF11069.1"/>
    </source>
</evidence>
<dbReference type="Proteomes" id="UP000322530">
    <property type="component" value="Unassembled WGS sequence"/>
</dbReference>
<evidence type="ECO:0000313" key="2">
    <source>
        <dbReference type="Proteomes" id="UP000322530"/>
    </source>
</evidence>
<name>A0A5A5TJ87_9CHLR</name>
<accession>A0A5A5TJ87</accession>